<evidence type="ECO:0000313" key="23">
    <source>
        <dbReference type="Proteomes" id="UP001297092"/>
    </source>
</evidence>
<feature type="binding site" evidence="18">
    <location>
        <begin position="58"/>
        <end position="62"/>
    </location>
    <ligand>
        <name>(6S)-NADPHX</name>
        <dbReference type="ChEBI" id="CHEBI:64076"/>
    </ligand>
</feature>
<feature type="binding site" evidence="18">
    <location>
        <position position="163"/>
    </location>
    <ligand>
        <name>K(+)</name>
        <dbReference type="ChEBI" id="CHEBI:29103"/>
    </ligand>
</feature>
<keyword evidence="8 17" id="KW-0521">NADP</keyword>
<feature type="binding site" evidence="18">
    <location>
        <position position="160"/>
    </location>
    <ligand>
        <name>(6S)-NADPHX</name>
        <dbReference type="ChEBI" id="CHEBI:64076"/>
    </ligand>
</feature>
<comment type="similarity">
    <text evidence="3 19">In the N-terminal section; belongs to the NnrE/AIBP family.</text>
</comment>
<comment type="catalytic activity">
    <reaction evidence="1 18 19">
        <text>(6R)-NADHX = (6S)-NADHX</text>
        <dbReference type="Rhea" id="RHEA:32215"/>
        <dbReference type="ChEBI" id="CHEBI:64074"/>
        <dbReference type="ChEBI" id="CHEBI:64075"/>
        <dbReference type="EC" id="5.1.99.6"/>
    </reaction>
</comment>
<keyword evidence="23" id="KW-1185">Reference proteome</keyword>
<evidence type="ECO:0000256" key="5">
    <source>
        <dbReference type="ARBA" id="ARBA00022723"/>
    </source>
</evidence>
<feature type="binding site" evidence="18">
    <location>
        <position position="59"/>
    </location>
    <ligand>
        <name>K(+)</name>
        <dbReference type="ChEBI" id="CHEBI:29103"/>
    </ligand>
</feature>
<dbReference type="EC" id="4.2.1.136" evidence="19"/>
<dbReference type="Proteomes" id="UP001297092">
    <property type="component" value="Unassembled WGS sequence"/>
</dbReference>
<feature type="binding site" evidence="17">
    <location>
        <position position="326"/>
    </location>
    <ligand>
        <name>(6S)-NADPHX</name>
        <dbReference type="ChEBI" id="CHEBI:64076"/>
    </ligand>
</feature>
<comment type="catalytic activity">
    <reaction evidence="15 17 19">
        <text>(6S)-NADHX + ADP = AMP + phosphate + NADH + H(+)</text>
        <dbReference type="Rhea" id="RHEA:32223"/>
        <dbReference type="ChEBI" id="CHEBI:15378"/>
        <dbReference type="ChEBI" id="CHEBI:43474"/>
        <dbReference type="ChEBI" id="CHEBI:57945"/>
        <dbReference type="ChEBI" id="CHEBI:64074"/>
        <dbReference type="ChEBI" id="CHEBI:456215"/>
        <dbReference type="ChEBI" id="CHEBI:456216"/>
        <dbReference type="EC" id="4.2.1.136"/>
    </reaction>
</comment>
<keyword evidence="9 18" id="KW-0630">Potassium</keyword>
<evidence type="ECO:0000256" key="14">
    <source>
        <dbReference type="ARBA" id="ARBA00025153"/>
    </source>
</evidence>
<comment type="subunit">
    <text evidence="17">Homotetramer.</text>
</comment>
<evidence type="ECO:0000256" key="18">
    <source>
        <dbReference type="HAMAP-Rule" id="MF_01966"/>
    </source>
</evidence>
<dbReference type="CDD" id="cd01171">
    <property type="entry name" value="YXKO-related"/>
    <property type="match status" value="1"/>
</dbReference>
<dbReference type="HAMAP" id="MF_01965">
    <property type="entry name" value="NADHX_dehydratase"/>
    <property type="match status" value="1"/>
</dbReference>
<comment type="similarity">
    <text evidence="18">Belongs to the NnrE/AIBP family.</text>
</comment>
<organism evidence="22 23">
    <name type="scientific">Aequorivita echinoideorum</name>
    <dbReference type="NCBI Taxonomy" id="1549647"/>
    <lineage>
        <taxon>Bacteria</taxon>
        <taxon>Pseudomonadati</taxon>
        <taxon>Bacteroidota</taxon>
        <taxon>Flavobacteriia</taxon>
        <taxon>Flavobacteriales</taxon>
        <taxon>Flavobacteriaceae</taxon>
        <taxon>Aequorivita</taxon>
    </lineage>
</organism>
<keyword evidence="10 17" id="KW-0520">NAD</keyword>
<evidence type="ECO:0000256" key="13">
    <source>
        <dbReference type="ARBA" id="ARBA00023268"/>
    </source>
</evidence>
<comment type="function">
    <text evidence="14 19">Bifunctional enzyme that catalyzes the epimerization of the S- and R-forms of NAD(P)HX and the dehydration of the S-form of NAD(P)HX at the expense of ADP, which is converted to AMP. This allows the repair of both epimers of NAD(P)HX, a damaged form of NAD(P)H that is a result of enzymatic or heat-dependent hydration.</text>
</comment>
<evidence type="ECO:0000256" key="3">
    <source>
        <dbReference type="ARBA" id="ARBA00006001"/>
    </source>
</evidence>
<comment type="function">
    <text evidence="17">Catalyzes the dehydration of the S-form of NAD(P)HX at the expense of ADP, which is converted to AMP. Together with NAD(P)HX epimerase, which catalyzes the epimerization of the S- and R-forms, the enzyme allows the repair of both epimers of NAD(P)HX, a damaged form of NAD(P)H that is a result of enzymatic or heat-dependent hydration.</text>
</comment>
<dbReference type="Gene3D" id="3.40.1190.20">
    <property type="match status" value="1"/>
</dbReference>
<keyword evidence="11 18" id="KW-0413">Isomerase</keyword>
<dbReference type="EC" id="5.1.99.6" evidence="19"/>
<comment type="caution">
    <text evidence="22">The sequence shown here is derived from an EMBL/GenBank/DDBJ whole genome shotgun (WGS) entry which is preliminary data.</text>
</comment>
<dbReference type="RefSeq" id="WP_214113655.1">
    <property type="nucleotide sequence ID" value="NZ_JAHCTB010000004.1"/>
</dbReference>
<feature type="binding site" evidence="18">
    <location>
        <position position="127"/>
    </location>
    <ligand>
        <name>K(+)</name>
        <dbReference type="ChEBI" id="CHEBI:29103"/>
    </ligand>
</feature>
<dbReference type="Pfam" id="PF01256">
    <property type="entry name" value="Carb_kinase"/>
    <property type="match status" value="1"/>
</dbReference>
<keyword evidence="6 17" id="KW-0547">Nucleotide-binding</keyword>
<reference evidence="22 23" key="1">
    <citation type="submission" date="2021-05" db="EMBL/GenBank/DDBJ databases">
        <title>Aequorivita echinoideorum JCM 30378 genome.</title>
        <authorList>
            <person name="Zhang H."/>
            <person name="Li C."/>
        </authorList>
    </citation>
    <scope>NUCLEOTIDE SEQUENCE [LARGE SCALE GENOMIC DNA]</scope>
    <source>
        <strain evidence="22 23">JCM30378</strain>
    </source>
</reference>
<dbReference type="InterPro" id="IPR000631">
    <property type="entry name" value="CARKD"/>
</dbReference>
<comment type="function">
    <text evidence="18">Catalyzes the epimerization of the S- and R-forms of NAD(P)HX, a damaged form of NAD(P)H that is a result of enzymatic or heat-dependent hydration. This is a prerequisite for the S-specific NAD(P)H-hydrate dehydratase to allow the repair of both epimers of NAD(P)HX.</text>
</comment>
<feature type="domain" description="YjeF N-terminal" evidence="21">
    <location>
        <begin position="9"/>
        <end position="218"/>
    </location>
</feature>
<dbReference type="InterPro" id="IPR030677">
    <property type="entry name" value="Nnr"/>
</dbReference>
<feature type="binding site" evidence="17">
    <location>
        <position position="263"/>
    </location>
    <ligand>
        <name>(6S)-NADPHX</name>
        <dbReference type="ChEBI" id="CHEBI:64076"/>
    </ligand>
</feature>
<evidence type="ECO:0000256" key="6">
    <source>
        <dbReference type="ARBA" id="ARBA00022741"/>
    </source>
</evidence>
<protein>
    <recommendedName>
        <fullName evidence="19">Bifunctional NAD(P)H-hydrate repair enzyme</fullName>
    </recommendedName>
    <alternativeName>
        <fullName evidence="19">Nicotinamide nucleotide repair protein</fullName>
    </alternativeName>
    <domain>
        <recommendedName>
            <fullName evidence="19">ADP-dependent (S)-NAD(P)H-hydrate dehydratase</fullName>
            <ecNumber evidence="19">4.2.1.136</ecNumber>
        </recommendedName>
        <alternativeName>
            <fullName evidence="19">ADP-dependent NAD(P)HX dehydratase</fullName>
        </alternativeName>
    </domain>
    <domain>
        <recommendedName>
            <fullName evidence="19">NAD(P)H-hydrate epimerase</fullName>
            <ecNumber evidence="19">5.1.99.6</ecNumber>
        </recommendedName>
    </domain>
</protein>
<dbReference type="NCBIfam" id="TIGR00196">
    <property type="entry name" value="yjeF_cterm"/>
    <property type="match status" value="1"/>
</dbReference>
<evidence type="ECO:0000256" key="10">
    <source>
        <dbReference type="ARBA" id="ARBA00023027"/>
    </source>
</evidence>
<dbReference type="PANTHER" id="PTHR12592:SF0">
    <property type="entry name" value="ATP-DEPENDENT (S)-NAD(P)H-HYDRATE DEHYDRATASE"/>
    <property type="match status" value="1"/>
</dbReference>
<dbReference type="Pfam" id="PF03853">
    <property type="entry name" value="YjeF_N"/>
    <property type="match status" value="1"/>
</dbReference>
<dbReference type="InterPro" id="IPR029056">
    <property type="entry name" value="Ribokinase-like"/>
</dbReference>
<feature type="binding site" evidence="17">
    <location>
        <position position="440"/>
    </location>
    <ligand>
        <name>AMP</name>
        <dbReference type="ChEBI" id="CHEBI:456215"/>
    </ligand>
</feature>
<name>A0ABS5S691_9FLAO</name>
<evidence type="ECO:0000256" key="16">
    <source>
        <dbReference type="ARBA" id="ARBA00049209"/>
    </source>
</evidence>
<dbReference type="PIRSF" id="PIRSF017184">
    <property type="entry name" value="Nnr"/>
    <property type="match status" value="1"/>
</dbReference>
<comment type="catalytic activity">
    <reaction evidence="16 17 19">
        <text>(6S)-NADPHX + ADP = AMP + phosphate + NADPH + H(+)</text>
        <dbReference type="Rhea" id="RHEA:32235"/>
        <dbReference type="ChEBI" id="CHEBI:15378"/>
        <dbReference type="ChEBI" id="CHEBI:43474"/>
        <dbReference type="ChEBI" id="CHEBI:57783"/>
        <dbReference type="ChEBI" id="CHEBI:64076"/>
        <dbReference type="ChEBI" id="CHEBI:456215"/>
        <dbReference type="ChEBI" id="CHEBI:456216"/>
        <dbReference type="EC" id="4.2.1.136"/>
    </reaction>
</comment>
<dbReference type="PROSITE" id="PS51385">
    <property type="entry name" value="YJEF_N"/>
    <property type="match status" value="1"/>
</dbReference>
<evidence type="ECO:0000313" key="22">
    <source>
        <dbReference type="EMBL" id="MBT0608732.1"/>
    </source>
</evidence>
<dbReference type="InterPro" id="IPR004443">
    <property type="entry name" value="YjeF_N_dom"/>
</dbReference>
<sequence length="511" mass="56217">MKIFSAEQLYEADKITLEKQQITSAELMERAGEQVFQWLHQRLNAAQVPIHIFCGIGNNGGDGLVVGRLLIQHGYNVHTYVVNCSDKRSKNFLINYDKIKNVSKKWPALMKSEADFPQINSEDIIVDAIFGIGLNRCPDGWVKKLIQYLNESNAYKLAIDIPSGLYANMPLDNAEAVLKANFTVTFQTPKMAFFLPETAKFAPNFDVIDIGLDESYLNSEEPLAQIISKPQAQKFYKPREKFTHKNTYGHVAIVAGSYGKMGAAVLSSTAAFRVGAGLVTAYVPKCGYQILQNSLPEAMVVSDKNETILSEIKFDFEPNSIAIGMGIGKDEITVSALKHFLSEVKVPLIIDADSLNILSENKKLLKHIPKNAVLTPHPGELKRLIGPWKNDYDKLEKTKKFSNKHKVIVLIKGSYSITVYGDKLYVNTSGNPGMATAGSGDALSGVIAGLLSQNYDPLLATVFGVYLHGLAGDIAAQDLGYEALMAGDIIDAISQAYLELFTKPEEEEKGQ</sequence>
<feature type="binding site" evidence="17">
    <location>
        <begin position="412"/>
        <end position="416"/>
    </location>
    <ligand>
        <name>AMP</name>
        <dbReference type="ChEBI" id="CHEBI:456215"/>
    </ligand>
</feature>
<evidence type="ECO:0000259" key="20">
    <source>
        <dbReference type="PROSITE" id="PS51383"/>
    </source>
</evidence>
<evidence type="ECO:0000256" key="11">
    <source>
        <dbReference type="ARBA" id="ARBA00023235"/>
    </source>
</evidence>
<evidence type="ECO:0000256" key="1">
    <source>
        <dbReference type="ARBA" id="ARBA00000013"/>
    </source>
</evidence>
<feature type="domain" description="YjeF C-terminal" evidence="20">
    <location>
        <begin position="228"/>
        <end position="500"/>
    </location>
</feature>
<comment type="cofactor">
    <cofactor evidence="17">
        <name>Mg(2+)</name>
        <dbReference type="ChEBI" id="CHEBI:18420"/>
    </cofactor>
</comment>
<dbReference type="SUPFAM" id="SSF53613">
    <property type="entry name" value="Ribokinase-like"/>
    <property type="match status" value="1"/>
</dbReference>
<proteinExistence type="inferred from homology"/>
<evidence type="ECO:0000256" key="12">
    <source>
        <dbReference type="ARBA" id="ARBA00023239"/>
    </source>
</evidence>
<keyword evidence="13" id="KW-0511">Multifunctional enzyme</keyword>
<comment type="similarity">
    <text evidence="4 19">In the C-terminal section; belongs to the NnrD/CARKD family.</text>
</comment>
<evidence type="ECO:0000256" key="17">
    <source>
        <dbReference type="HAMAP-Rule" id="MF_01965"/>
    </source>
</evidence>
<dbReference type="PANTHER" id="PTHR12592">
    <property type="entry name" value="ATP-DEPENDENT (S)-NAD(P)H-HYDRATE DEHYDRATASE FAMILY MEMBER"/>
    <property type="match status" value="1"/>
</dbReference>
<evidence type="ECO:0000256" key="15">
    <source>
        <dbReference type="ARBA" id="ARBA00048238"/>
    </source>
</evidence>
<comment type="catalytic activity">
    <reaction evidence="2 18 19">
        <text>(6R)-NADPHX = (6S)-NADPHX</text>
        <dbReference type="Rhea" id="RHEA:32227"/>
        <dbReference type="ChEBI" id="CHEBI:64076"/>
        <dbReference type="ChEBI" id="CHEBI:64077"/>
        <dbReference type="EC" id="5.1.99.6"/>
    </reaction>
</comment>
<evidence type="ECO:0000256" key="2">
    <source>
        <dbReference type="ARBA" id="ARBA00000909"/>
    </source>
</evidence>
<evidence type="ECO:0000256" key="8">
    <source>
        <dbReference type="ARBA" id="ARBA00022857"/>
    </source>
</evidence>
<feature type="binding site" evidence="17">
    <location>
        <position position="377"/>
    </location>
    <ligand>
        <name>(6S)-NADPHX</name>
        <dbReference type="ChEBI" id="CHEBI:64076"/>
    </ligand>
</feature>
<dbReference type="SUPFAM" id="SSF64153">
    <property type="entry name" value="YjeF N-terminal domain-like"/>
    <property type="match status" value="1"/>
</dbReference>
<dbReference type="HAMAP" id="MF_01966">
    <property type="entry name" value="NADHX_epimerase"/>
    <property type="match status" value="1"/>
</dbReference>
<feature type="binding site" evidence="17">
    <location>
        <position position="441"/>
    </location>
    <ligand>
        <name>(6S)-NADPHX</name>
        <dbReference type="ChEBI" id="CHEBI:64076"/>
    </ligand>
</feature>
<accession>A0ABS5S691</accession>
<feature type="binding site" evidence="18">
    <location>
        <begin position="131"/>
        <end position="137"/>
    </location>
    <ligand>
        <name>(6S)-NADPHX</name>
        <dbReference type="ChEBI" id="CHEBI:64076"/>
    </ligand>
</feature>
<evidence type="ECO:0000259" key="21">
    <source>
        <dbReference type="PROSITE" id="PS51385"/>
    </source>
</evidence>
<gene>
    <name evidence="17" type="primary">nnrD</name>
    <name evidence="18" type="synonym">nnrE</name>
    <name evidence="22" type="ORF">KIV10_11105</name>
</gene>
<dbReference type="EMBL" id="JAHCTB010000004">
    <property type="protein sequence ID" value="MBT0608732.1"/>
    <property type="molecule type" value="Genomic_DNA"/>
</dbReference>
<dbReference type="InterPro" id="IPR036652">
    <property type="entry name" value="YjeF_N_dom_sf"/>
</dbReference>
<dbReference type="NCBIfam" id="TIGR00197">
    <property type="entry name" value="yjeF_nterm"/>
    <property type="match status" value="1"/>
</dbReference>
<keyword evidence="7 17" id="KW-0067">ATP-binding</keyword>
<comment type="cofactor">
    <cofactor evidence="18 19">
        <name>K(+)</name>
        <dbReference type="ChEBI" id="CHEBI:29103"/>
    </cofactor>
    <text evidence="18 19">Binds 1 potassium ion per subunit.</text>
</comment>
<comment type="caution">
    <text evidence="18">Lacks conserved residue(s) required for the propagation of feature annotation.</text>
</comment>
<evidence type="ECO:0000256" key="19">
    <source>
        <dbReference type="PIRNR" id="PIRNR017184"/>
    </source>
</evidence>
<keyword evidence="5 18" id="KW-0479">Metal-binding</keyword>
<keyword evidence="12 17" id="KW-0456">Lyase</keyword>
<dbReference type="Gene3D" id="3.40.50.10260">
    <property type="entry name" value="YjeF N-terminal domain"/>
    <property type="match status" value="1"/>
</dbReference>
<evidence type="ECO:0000256" key="9">
    <source>
        <dbReference type="ARBA" id="ARBA00022958"/>
    </source>
</evidence>
<evidence type="ECO:0000256" key="7">
    <source>
        <dbReference type="ARBA" id="ARBA00022840"/>
    </source>
</evidence>
<comment type="similarity">
    <text evidence="17">Belongs to the NnrD/CARKD family.</text>
</comment>
<dbReference type="PROSITE" id="PS51383">
    <property type="entry name" value="YJEF_C_3"/>
    <property type="match status" value="1"/>
</dbReference>
<evidence type="ECO:0000256" key="4">
    <source>
        <dbReference type="ARBA" id="ARBA00009524"/>
    </source>
</evidence>